<gene>
    <name evidence="2" type="ORF">EAH86_19460</name>
</gene>
<evidence type="ECO:0000313" key="2">
    <source>
        <dbReference type="EMBL" id="TPG12919.1"/>
    </source>
</evidence>
<reference evidence="2 3" key="1">
    <citation type="journal article" date="2019" name="Environ. Microbiol.">
        <title>Species interactions and distinct microbial communities in high Arctic permafrost affected cryosols are associated with the CH4 and CO2 gas fluxes.</title>
        <authorList>
            <person name="Altshuler I."/>
            <person name="Hamel J."/>
            <person name="Turney S."/>
            <person name="Magnuson E."/>
            <person name="Levesque R."/>
            <person name="Greer C."/>
            <person name="Whyte L.G."/>
        </authorList>
    </citation>
    <scope>NUCLEOTIDE SEQUENCE [LARGE SCALE GENOMIC DNA]</scope>
    <source>
        <strain evidence="2 3">S9.3A</strain>
    </source>
</reference>
<dbReference type="PROSITE" id="PS51257">
    <property type="entry name" value="PROKAR_LIPOPROTEIN"/>
    <property type="match status" value="1"/>
</dbReference>
<evidence type="ECO:0000256" key="1">
    <source>
        <dbReference type="SAM" id="SignalP"/>
    </source>
</evidence>
<organism evidence="2 3">
    <name type="scientific">Pedococcus bigeumensis</name>
    <dbReference type="NCBI Taxonomy" id="433644"/>
    <lineage>
        <taxon>Bacteria</taxon>
        <taxon>Bacillati</taxon>
        <taxon>Actinomycetota</taxon>
        <taxon>Actinomycetes</taxon>
        <taxon>Micrococcales</taxon>
        <taxon>Intrasporangiaceae</taxon>
        <taxon>Pedococcus</taxon>
    </lineage>
</organism>
<keyword evidence="3" id="KW-1185">Reference proteome</keyword>
<comment type="caution">
    <text evidence="2">The sequence shown here is derived from an EMBL/GenBank/DDBJ whole genome shotgun (WGS) entry which is preliminary data.</text>
</comment>
<dbReference type="Proteomes" id="UP000317722">
    <property type="component" value="Unassembled WGS sequence"/>
</dbReference>
<feature type="chain" id="PRO_5021440624" description="Protein activator of alkane oxidation PraB" evidence="1">
    <location>
        <begin position="28"/>
        <end position="165"/>
    </location>
</feature>
<proteinExistence type="predicted"/>
<evidence type="ECO:0008006" key="4">
    <source>
        <dbReference type="Google" id="ProtNLM"/>
    </source>
</evidence>
<accession>A0A502CLC0</accession>
<evidence type="ECO:0000313" key="3">
    <source>
        <dbReference type="Proteomes" id="UP000317722"/>
    </source>
</evidence>
<dbReference type="RefSeq" id="WP_140743835.1">
    <property type="nucleotide sequence ID" value="NZ_RCZM01000008.1"/>
</dbReference>
<dbReference type="AlphaFoldDB" id="A0A502CLC0"/>
<name>A0A502CLC0_9MICO</name>
<dbReference type="EMBL" id="RCZM01000008">
    <property type="protein sequence ID" value="TPG12919.1"/>
    <property type="molecule type" value="Genomic_DNA"/>
</dbReference>
<keyword evidence="1" id="KW-0732">Signal</keyword>
<feature type="signal peptide" evidence="1">
    <location>
        <begin position="1"/>
        <end position="27"/>
    </location>
</feature>
<protein>
    <recommendedName>
        <fullName evidence="4">Protein activator of alkane oxidation PraB</fullName>
    </recommendedName>
</protein>
<sequence length="165" mass="16547">MNITSKVAASLAAAAGVVAFGCVPATAAVGTPTSFTVDTQFRAAPSDITAATGPLASCTQVTDLENGSDLRTHNQLVFSGVKLLTCGSATVTIGYKAFITIPAFQNPNVIPAGGGFTTHGDWWVLESTLIGVSSGGGKLIGDGRSCTPDEGSGGCVTDAFRGFVS</sequence>